<name>A0A495DL26_9PROT</name>
<evidence type="ECO:0008006" key="4">
    <source>
        <dbReference type="Google" id="ProtNLM"/>
    </source>
</evidence>
<keyword evidence="1" id="KW-1133">Transmembrane helix</keyword>
<accession>A0A495DL26</accession>
<evidence type="ECO:0000256" key="1">
    <source>
        <dbReference type="SAM" id="Phobius"/>
    </source>
</evidence>
<feature type="transmembrane region" description="Helical" evidence="1">
    <location>
        <begin position="24"/>
        <end position="43"/>
    </location>
</feature>
<proteinExistence type="predicted"/>
<organism evidence="2 3">
    <name type="scientific">Maricaulis maris</name>
    <dbReference type="NCBI Taxonomy" id="74318"/>
    <lineage>
        <taxon>Bacteria</taxon>
        <taxon>Pseudomonadati</taxon>
        <taxon>Pseudomonadota</taxon>
        <taxon>Alphaproteobacteria</taxon>
        <taxon>Maricaulales</taxon>
        <taxon>Maricaulaceae</taxon>
        <taxon>Maricaulis</taxon>
    </lineage>
</organism>
<dbReference type="EMBL" id="RBIM01000001">
    <property type="protein sequence ID" value="RKR03636.1"/>
    <property type="molecule type" value="Genomic_DNA"/>
</dbReference>
<protein>
    <recommendedName>
        <fullName evidence="4">MotA/TolQ/ExbB proton channel family protein</fullName>
    </recommendedName>
</protein>
<comment type="caution">
    <text evidence="2">The sequence shown here is derived from an EMBL/GenBank/DDBJ whole genome shotgun (WGS) entry which is preliminary data.</text>
</comment>
<evidence type="ECO:0000313" key="2">
    <source>
        <dbReference type="EMBL" id="RKR03636.1"/>
    </source>
</evidence>
<evidence type="ECO:0000313" key="3">
    <source>
        <dbReference type="Proteomes" id="UP000273675"/>
    </source>
</evidence>
<dbReference type="Proteomes" id="UP000273675">
    <property type="component" value="Unassembled WGS sequence"/>
</dbReference>
<dbReference type="AlphaFoldDB" id="A0A495DL26"/>
<feature type="transmembrane region" description="Helical" evidence="1">
    <location>
        <begin position="145"/>
        <end position="163"/>
    </location>
</feature>
<keyword evidence="1" id="KW-0472">Membrane</keyword>
<dbReference type="OrthoDB" id="9794540at2"/>
<dbReference type="RefSeq" id="WP_075188519.1">
    <property type="nucleotide sequence ID" value="NZ_RBIM01000001.1"/>
</dbReference>
<keyword evidence="1" id="KW-0812">Transmembrane</keyword>
<reference evidence="2 3" key="1">
    <citation type="submission" date="2018-10" db="EMBL/GenBank/DDBJ databases">
        <title>Genomic Encyclopedia of Type Strains, Phase IV (KMG-IV): sequencing the most valuable type-strain genomes for metagenomic binning, comparative biology and taxonomic classification.</title>
        <authorList>
            <person name="Goeker M."/>
        </authorList>
    </citation>
    <scope>NUCLEOTIDE SEQUENCE [LARGE SCALE GENOMIC DNA]</scope>
    <source>
        <strain evidence="2 3">DSM 4734</strain>
    </source>
</reference>
<feature type="transmembrane region" description="Helical" evidence="1">
    <location>
        <begin position="55"/>
        <end position="79"/>
    </location>
</feature>
<feature type="transmembrane region" description="Helical" evidence="1">
    <location>
        <begin position="198"/>
        <end position="221"/>
    </location>
</feature>
<sequence>MPVLNSDQDMSQAPSVRFTGPWRYIIWMALFTAVVAALGIFLIEPLEEAFRANPAINGLILGVLVIGVLYTFAQALGIGPAARWLIRFRSAEDPASLPSPPALIAPMASMISQADGRVSLSAGSVRTVLDSVGARMSEAGAFTRYFGRLLIFLGLLGTFWGLLSVVSDVGEAVRAVTESSTGGEADVMRLMSAIEDPIQGMGTAFASSLFGLAGSLVIGFLDLQASRAQNRFYNEIEEWLSSISRLAAAGPATGDDGEVSSAYVGALLQQTAETLDRLSHTLERNARQMDTTLQRFAEDSRASQEESMRALRDEIRVLIRALQSRERGGE</sequence>
<gene>
    <name evidence="2" type="ORF">C7435_0073</name>
</gene>